<dbReference type="STRING" id="634500.EbC_27230"/>
<organism evidence="2">
    <name type="scientific">Erwinia billingiae (strain Eb661)</name>
    <dbReference type="NCBI Taxonomy" id="634500"/>
    <lineage>
        <taxon>Bacteria</taxon>
        <taxon>Pseudomonadati</taxon>
        <taxon>Pseudomonadota</taxon>
        <taxon>Gammaproteobacteria</taxon>
        <taxon>Enterobacterales</taxon>
        <taxon>Erwiniaceae</taxon>
        <taxon>Erwinia</taxon>
    </lineage>
</organism>
<gene>
    <name evidence="1" type="ordered locus">EbC_27230</name>
</gene>
<dbReference type="RefSeq" id="WP_013202740.1">
    <property type="nucleotide sequence ID" value="NC_014306.1"/>
</dbReference>
<dbReference type="KEGG" id="ebi:EbC_27230"/>
<keyword evidence="2" id="KW-1185">Reference proteome</keyword>
<dbReference type="HOGENOM" id="CLU_1097276_0_0_6"/>
<accession>D8MTU7</accession>
<dbReference type="eggNOG" id="ENOG5033TMB">
    <property type="taxonomic scope" value="Bacteria"/>
</dbReference>
<evidence type="ECO:0000313" key="1">
    <source>
        <dbReference type="EMBL" id="CAX60254.1"/>
    </source>
</evidence>
<dbReference type="EMBL" id="FP236843">
    <property type="protein sequence ID" value="CAX60254.1"/>
    <property type="molecule type" value="Genomic_DNA"/>
</dbReference>
<dbReference type="Proteomes" id="UP000008793">
    <property type="component" value="Chromosome"/>
</dbReference>
<name>D8MTU7_ERWBE</name>
<evidence type="ECO:0000313" key="2">
    <source>
        <dbReference type="Proteomes" id="UP000008793"/>
    </source>
</evidence>
<dbReference type="AlphaFoldDB" id="D8MTU7"/>
<reference evidence="1 2" key="1">
    <citation type="journal article" date="2010" name="BMC Genomics">
        <title>Genome comparison of the epiphytic bacteria Erwinia billingiae and E. tasmaniensis with the pear pathogen E. pyrifoliae.</title>
        <authorList>
            <person name="Kube M."/>
            <person name="Migdoll A.M."/>
            <person name="Gehring I."/>
            <person name="Heitmann K."/>
            <person name="Mayer Y."/>
            <person name="Kuhl H."/>
            <person name="Knaust F."/>
            <person name="Geider K."/>
            <person name="Reinhardt R."/>
        </authorList>
    </citation>
    <scope>NUCLEOTIDE SEQUENCE [LARGE SCALE GENOMIC DNA]</scope>
    <source>
        <strain evidence="1 2">Eb661</strain>
    </source>
</reference>
<proteinExistence type="predicted"/>
<protein>
    <submittedName>
        <fullName evidence="1">Uncharacterized protein</fullName>
    </submittedName>
</protein>
<sequence length="253" mass="28475">MSNFLSPAAAYLNRRNELLAQRSVVESPVVIQTINKALLASEIAMATFHDLEALKTLQLRKARLIDWHEAESQQELQNFELASNALTLADDDNEQAFLSYQRDFALMAASFSWQHASLQIVQNELFATTFNLWLETLEELFALPDRKLLFTRISKILAFSIGKIPVLGEAIDVYRMLVSVMSASLEKAKSSDAYFSTLESYTEAANICSRGILIFCFTTEAVLRGRPLPNEAQLNEKIKGHYASVIDGTHPYF</sequence>
<dbReference type="GeneID" id="90512706"/>